<feature type="transmembrane region" description="Helical" evidence="1">
    <location>
        <begin position="21"/>
        <end position="46"/>
    </location>
</feature>
<sequence>MLSNNRLWTAAERGHVRPLNRALIILALVESVEGLGFAILLTLMVML</sequence>
<dbReference type="AlphaFoldDB" id="A0A7T6Z895"/>
<organism evidence="2 3">
    <name type="scientific">Salicibibacter cibi</name>
    <dbReference type="NCBI Taxonomy" id="2743001"/>
    <lineage>
        <taxon>Bacteria</taxon>
        <taxon>Bacillati</taxon>
        <taxon>Bacillota</taxon>
        <taxon>Bacilli</taxon>
        <taxon>Bacillales</taxon>
        <taxon>Bacillaceae</taxon>
        <taxon>Salicibibacter</taxon>
    </lineage>
</organism>
<keyword evidence="3" id="KW-1185">Reference proteome</keyword>
<reference evidence="2 3" key="1">
    <citation type="submission" date="2020-06" db="EMBL/GenBank/DDBJ databases">
        <title>Genomic analysis of Salicibibacter sp. NKC21-4.</title>
        <authorList>
            <person name="Oh Y.J."/>
        </authorList>
    </citation>
    <scope>NUCLEOTIDE SEQUENCE [LARGE SCALE GENOMIC DNA]</scope>
    <source>
        <strain evidence="2 3">NKC21-4</strain>
    </source>
</reference>
<keyword evidence="1" id="KW-1133">Transmembrane helix</keyword>
<dbReference type="EMBL" id="CP054706">
    <property type="protein sequence ID" value="QQK78781.1"/>
    <property type="molecule type" value="Genomic_DNA"/>
</dbReference>
<keyword evidence="1" id="KW-0472">Membrane</keyword>
<proteinExistence type="predicted"/>
<dbReference type="Proteomes" id="UP000595349">
    <property type="component" value="Chromosome"/>
</dbReference>
<gene>
    <name evidence="2" type="ORF">HUG20_01915</name>
</gene>
<name>A0A7T6Z895_9BACI</name>
<evidence type="ECO:0000256" key="1">
    <source>
        <dbReference type="SAM" id="Phobius"/>
    </source>
</evidence>
<keyword evidence="1" id="KW-0812">Transmembrane</keyword>
<evidence type="ECO:0000313" key="3">
    <source>
        <dbReference type="Proteomes" id="UP000595349"/>
    </source>
</evidence>
<evidence type="ECO:0000313" key="2">
    <source>
        <dbReference type="EMBL" id="QQK78781.1"/>
    </source>
</evidence>
<accession>A0A7T6Z895</accession>
<dbReference type="KEGG" id="scib:HUG20_01915"/>
<dbReference type="RefSeq" id="WP_200087405.1">
    <property type="nucleotide sequence ID" value="NZ_CP054706.1"/>
</dbReference>
<protein>
    <submittedName>
        <fullName evidence="2">Uncharacterized protein</fullName>
    </submittedName>
</protein>